<dbReference type="Gene3D" id="1.10.10.10">
    <property type="entry name" value="Winged helix-like DNA-binding domain superfamily/Winged helix DNA-binding domain"/>
    <property type="match status" value="1"/>
</dbReference>
<feature type="compositionally biased region" description="Low complexity" evidence="5">
    <location>
        <begin position="302"/>
        <end position="314"/>
    </location>
</feature>
<sequence length="643" mass="71792">MLVNSARWKLWELHRTMNIVDWTEQDVDQNMPFVDDDLFWCADVDGRMVDLSCLDSGPNVIVKRQSEDLQDLADNDLQTLESRLEEEQEDILHHLSAPDLNLDHLLTNIDIKAESIINSCLYSESACEIPSSNGRKKILRSGDDGFTQVNCSLAPSEFLEVSSSTAINCTEEFQVAPSSQLISSSSSNTPSKQNYPLNIATSLSTSQSEVKARECIKVSGCNSIKYVNGRDVNMCSEKQSNQEFAAERLLKYETSSPETDTKTQLQSIFQQDPREFPFSFCFNYQSLVSCSTTTGSLPPSPADSGVSDVDSSSGHLSTDESKTRLQPLSDSVSPRIADSPSPGSTQYYNSLYQVTPQTYQSQRKHSDPEFPGIVSRHYSQPRYKLSPTHSYSESTHHQNLHSTHSPGFRTTVHSTSSDSCTRELPYTPQYSKQHLETSPPHLQVTSPSHQHTHCTSGNRPVTLTNSVSSGPLSSSGLYFSQESATGKTSAIPTSVITTAHNTVSLGDLESSFYVTDLSFQSKPKKKARKAKNAKGNSASCTKRKSREGSTTYLWEFLLKLLQDKDCCPRYIKWANRDKGIFKLVDSKAVSKLWGLHKNKPDMNYETMGRALRYYYQRGILAKVDGQRLVYQFVEVPKDIIEIG</sequence>
<feature type="region of interest" description="Disordered" evidence="5">
    <location>
        <begin position="293"/>
        <end position="348"/>
    </location>
</feature>
<reference evidence="8" key="1">
    <citation type="submission" date="2025-08" db="UniProtKB">
        <authorList>
            <consortium name="RefSeq"/>
        </authorList>
    </citation>
    <scope>IDENTIFICATION</scope>
    <source>
        <tissue evidence="8">Muscle</tissue>
    </source>
</reference>
<comment type="subcellular location">
    <subcellularLocation>
        <location evidence="3">Nucleus</location>
    </subcellularLocation>
</comment>
<dbReference type="InterPro" id="IPR000418">
    <property type="entry name" value="Ets_dom"/>
</dbReference>
<feature type="region of interest" description="Disordered" evidence="5">
    <location>
        <begin position="524"/>
        <end position="543"/>
    </location>
</feature>
<dbReference type="InterPro" id="IPR036388">
    <property type="entry name" value="WH-like_DNA-bd_sf"/>
</dbReference>
<evidence type="ECO:0000256" key="3">
    <source>
        <dbReference type="RuleBase" id="RU004019"/>
    </source>
</evidence>
<dbReference type="PANTHER" id="PTHR11849">
    <property type="entry name" value="ETS"/>
    <property type="match status" value="1"/>
</dbReference>
<feature type="compositionally biased region" description="Polar residues" evidence="5">
    <location>
        <begin position="443"/>
        <end position="465"/>
    </location>
</feature>
<dbReference type="PANTHER" id="PTHR11849:SF191">
    <property type="entry name" value="ECDYSONE-INDUCED PROTEIN 74EF ISOFORM B"/>
    <property type="match status" value="1"/>
</dbReference>
<evidence type="ECO:0000259" key="6">
    <source>
        <dbReference type="PROSITE" id="PS50061"/>
    </source>
</evidence>
<dbReference type="RefSeq" id="XP_022238758.1">
    <property type="nucleotide sequence ID" value="XM_022383050.1"/>
</dbReference>
<keyword evidence="7" id="KW-1185">Reference proteome</keyword>
<feature type="domain" description="ETS" evidence="6">
    <location>
        <begin position="551"/>
        <end position="633"/>
    </location>
</feature>
<dbReference type="PROSITE" id="PS00345">
    <property type="entry name" value="ETS_DOMAIN_1"/>
    <property type="match status" value="1"/>
</dbReference>
<evidence type="ECO:0000313" key="7">
    <source>
        <dbReference type="Proteomes" id="UP000694941"/>
    </source>
</evidence>
<feature type="coiled-coil region" evidence="4">
    <location>
        <begin position="70"/>
        <end position="97"/>
    </location>
</feature>
<feature type="region of interest" description="Disordered" evidence="5">
    <location>
        <begin position="383"/>
        <end position="468"/>
    </location>
</feature>
<dbReference type="PRINTS" id="PR00454">
    <property type="entry name" value="ETSDOMAIN"/>
</dbReference>
<comment type="similarity">
    <text evidence="1 3">Belongs to the ETS family.</text>
</comment>
<dbReference type="SMART" id="SM00413">
    <property type="entry name" value="ETS"/>
    <property type="match status" value="1"/>
</dbReference>
<evidence type="ECO:0000256" key="4">
    <source>
        <dbReference type="SAM" id="Coils"/>
    </source>
</evidence>
<gene>
    <name evidence="8" type="primary">LOC106457215</name>
</gene>
<dbReference type="PROSITE" id="PS00346">
    <property type="entry name" value="ETS_DOMAIN_2"/>
    <property type="match status" value="1"/>
</dbReference>
<evidence type="ECO:0000256" key="1">
    <source>
        <dbReference type="ARBA" id="ARBA00005562"/>
    </source>
</evidence>
<keyword evidence="2 3" id="KW-0238">DNA-binding</keyword>
<accession>A0ABM1S553</accession>
<dbReference type="SUPFAM" id="SSF46785">
    <property type="entry name" value="Winged helix' DNA-binding domain"/>
    <property type="match status" value="1"/>
</dbReference>
<evidence type="ECO:0000256" key="5">
    <source>
        <dbReference type="SAM" id="MobiDB-lite"/>
    </source>
</evidence>
<dbReference type="PROSITE" id="PS50061">
    <property type="entry name" value="ETS_DOMAIN_3"/>
    <property type="match status" value="1"/>
</dbReference>
<dbReference type="InterPro" id="IPR036390">
    <property type="entry name" value="WH_DNA-bd_sf"/>
</dbReference>
<evidence type="ECO:0000256" key="2">
    <source>
        <dbReference type="ARBA" id="ARBA00023125"/>
    </source>
</evidence>
<name>A0ABM1S553_LIMPO</name>
<dbReference type="InterPro" id="IPR046328">
    <property type="entry name" value="ETS_fam"/>
</dbReference>
<protein>
    <submittedName>
        <fullName evidence="8">Ecdysone-induced protein 74EF-like isoform X1</fullName>
    </submittedName>
</protein>
<evidence type="ECO:0000313" key="8">
    <source>
        <dbReference type="RefSeq" id="XP_022238758.1"/>
    </source>
</evidence>
<proteinExistence type="inferred from homology"/>
<dbReference type="Proteomes" id="UP000694941">
    <property type="component" value="Unplaced"/>
</dbReference>
<organism evidence="7 8">
    <name type="scientific">Limulus polyphemus</name>
    <name type="common">Atlantic horseshoe crab</name>
    <dbReference type="NCBI Taxonomy" id="6850"/>
    <lineage>
        <taxon>Eukaryota</taxon>
        <taxon>Metazoa</taxon>
        <taxon>Ecdysozoa</taxon>
        <taxon>Arthropoda</taxon>
        <taxon>Chelicerata</taxon>
        <taxon>Merostomata</taxon>
        <taxon>Xiphosura</taxon>
        <taxon>Limulidae</taxon>
        <taxon>Limulus</taxon>
    </lineage>
</organism>
<keyword evidence="3" id="KW-0539">Nucleus</keyword>
<keyword evidence="4" id="KW-0175">Coiled coil</keyword>
<dbReference type="Pfam" id="PF00178">
    <property type="entry name" value="Ets"/>
    <property type="match status" value="1"/>
</dbReference>
<dbReference type="GeneID" id="106457215"/>